<accession>A0ABW6HDK9</accession>
<dbReference type="EMBL" id="JBHYTS010000065">
    <property type="protein sequence ID" value="MFE1754719.1"/>
    <property type="molecule type" value="Genomic_DNA"/>
</dbReference>
<organism evidence="1 2">
    <name type="scientific">Streptomyces anandii</name>
    <dbReference type="NCBI Taxonomy" id="285454"/>
    <lineage>
        <taxon>Bacteria</taxon>
        <taxon>Bacillati</taxon>
        <taxon>Actinomycetota</taxon>
        <taxon>Actinomycetes</taxon>
        <taxon>Kitasatosporales</taxon>
        <taxon>Streptomycetaceae</taxon>
        <taxon>Streptomyces</taxon>
    </lineage>
</organism>
<dbReference type="Proteomes" id="UP001599756">
    <property type="component" value="Unassembled WGS sequence"/>
</dbReference>
<proteinExistence type="predicted"/>
<keyword evidence="2" id="KW-1185">Reference proteome</keyword>
<evidence type="ECO:0000313" key="1">
    <source>
        <dbReference type="EMBL" id="MFE1754719.1"/>
    </source>
</evidence>
<name>A0ABW6HDK9_9ACTN</name>
<reference evidence="1 2" key="1">
    <citation type="submission" date="2024-09" db="EMBL/GenBank/DDBJ databases">
        <title>The Natural Products Discovery Center: Release of the First 8490 Sequenced Strains for Exploring Actinobacteria Biosynthetic Diversity.</title>
        <authorList>
            <person name="Kalkreuter E."/>
            <person name="Kautsar S.A."/>
            <person name="Yang D."/>
            <person name="Bader C.D."/>
            <person name="Teijaro C.N."/>
            <person name="Fluegel L."/>
            <person name="Davis C.M."/>
            <person name="Simpson J.R."/>
            <person name="Lauterbach L."/>
            <person name="Steele A.D."/>
            <person name="Gui C."/>
            <person name="Meng S."/>
            <person name="Li G."/>
            <person name="Viehrig K."/>
            <person name="Ye F."/>
            <person name="Su P."/>
            <person name="Kiefer A.F."/>
            <person name="Nichols A."/>
            <person name="Cepeda A.J."/>
            <person name="Yan W."/>
            <person name="Fan B."/>
            <person name="Jiang Y."/>
            <person name="Adhikari A."/>
            <person name="Zheng C.-J."/>
            <person name="Schuster L."/>
            <person name="Cowan T.M."/>
            <person name="Smanski M.J."/>
            <person name="Chevrette M.G."/>
            <person name="De Carvalho L.P.S."/>
            <person name="Shen B."/>
        </authorList>
    </citation>
    <scope>NUCLEOTIDE SEQUENCE [LARGE SCALE GENOMIC DNA]</scope>
    <source>
        <strain evidence="1 2">NPDC059500</strain>
    </source>
</reference>
<comment type="caution">
    <text evidence="1">The sequence shown here is derived from an EMBL/GenBank/DDBJ whole genome shotgun (WGS) entry which is preliminary data.</text>
</comment>
<evidence type="ECO:0000313" key="2">
    <source>
        <dbReference type="Proteomes" id="UP001599756"/>
    </source>
</evidence>
<protein>
    <submittedName>
        <fullName evidence="1">Uncharacterized protein</fullName>
    </submittedName>
</protein>
<gene>
    <name evidence="1" type="ORF">ACFW88_29965</name>
</gene>
<dbReference type="RefSeq" id="WP_381810343.1">
    <property type="nucleotide sequence ID" value="NZ_JBHYTS010000065.1"/>
</dbReference>
<sequence length="94" mass="10572">MHLMHDRFSTMVAFIEGFCTAPRNSPLSGFRDWISIRILGRRSSLHWTYVIASTKVPGIPDGDRPVDFIPREVEGELADLTLDLVGEFTNRPAA</sequence>